<dbReference type="EMBL" id="CP090169">
    <property type="protein sequence ID" value="UJO19628.1"/>
    <property type="molecule type" value="Genomic_DNA"/>
</dbReference>
<dbReference type="CDD" id="cd18791">
    <property type="entry name" value="SF2_C_RHA"/>
    <property type="match status" value="1"/>
</dbReference>
<dbReference type="InterPro" id="IPR011545">
    <property type="entry name" value="DEAD/DEAH_box_helicase_dom"/>
</dbReference>
<dbReference type="InterPro" id="IPR014001">
    <property type="entry name" value="Helicase_ATP-bd"/>
</dbReference>
<protein>
    <recommendedName>
        <fullName evidence="1">RNA helicase</fullName>
        <ecNumber evidence="1">3.6.4.13</ecNumber>
    </recommendedName>
</protein>
<keyword evidence="3" id="KW-0378">Hydrolase</keyword>
<feature type="region of interest" description="Disordered" evidence="6">
    <location>
        <begin position="1568"/>
        <end position="1597"/>
    </location>
</feature>
<dbReference type="Gene3D" id="3.40.50.300">
    <property type="entry name" value="P-loop containing nucleotide triphosphate hydrolases"/>
    <property type="match status" value="2"/>
</dbReference>
<name>A0A9Q8URD1_PASFU</name>
<reference evidence="9" key="2">
    <citation type="journal article" date="2022" name="Microb. Genom.">
        <title>A chromosome-scale genome assembly of the tomato pathogen Cladosporium fulvum reveals a compartmentalized genome architecture and the presence of a dispensable chromosome.</title>
        <authorList>
            <person name="Zaccaron A.Z."/>
            <person name="Chen L.H."/>
            <person name="Samaras A."/>
            <person name="Stergiopoulos I."/>
        </authorList>
    </citation>
    <scope>NUCLEOTIDE SEQUENCE</scope>
    <source>
        <strain evidence="9">Race5_Kim</strain>
    </source>
</reference>
<dbReference type="SMART" id="SM00490">
    <property type="entry name" value="HELICc"/>
    <property type="match status" value="1"/>
</dbReference>
<dbReference type="PANTHER" id="PTHR18934">
    <property type="entry name" value="ATP-DEPENDENT RNA HELICASE"/>
    <property type="match status" value="1"/>
</dbReference>
<dbReference type="InterPro" id="IPR027417">
    <property type="entry name" value="P-loop_NTPase"/>
</dbReference>
<dbReference type="SUPFAM" id="SSF52540">
    <property type="entry name" value="P-loop containing nucleoside triphosphate hydrolases"/>
    <property type="match status" value="1"/>
</dbReference>
<evidence type="ECO:0000256" key="4">
    <source>
        <dbReference type="ARBA" id="ARBA00022806"/>
    </source>
</evidence>
<dbReference type="Proteomes" id="UP000756132">
    <property type="component" value="Chromosome 7"/>
</dbReference>
<evidence type="ECO:0000256" key="6">
    <source>
        <dbReference type="SAM" id="MobiDB-lite"/>
    </source>
</evidence>
<keyword evidence="2" id="KW-0547">Nucleotide-binding</keyword>
<gene>
    <name evidence="9" type="ORF">CLAFUR5_10355</name>
</gene>
<dbReference type="Pfam" id="PF00270">
    <property type="entry name" value="DEAD"/>
    <property type="match status" value="1"/>
</dbReference>
<dbReference type="Gene3D" id="1.20.120.1080">
    <property type="match status" value="1"/>
</dbReference>
<dbReference type="PROSITE" id="PS00690">
    <property type="entry name" value="DEAH_ATP_HELICASE"/>
    <property type="match status" value="1"/>
</dbReference>
<dbReference type="PROSITE" id="PS51192">
    <property type="entry name" value="HELICASE_ATP_BIND_1"/>
    <property type="match status" value="1"/>
</dbReference>
<evidence type="ECO:0000259" key="7">
    <source>
        <dbReference type="PROSITE" id="PS51192"/>
    </source>
</evidence>
<dbReference type="CDD" id="cd17917">
    <property type="entry name" value="DEXHc_RHA-like"/>
    <property type="match status" value="1"/>
</dbReference>
<sequence length="1597" mass="177214">MDLEYIREHVPLPSSKQYPNATRMLFKPHRLEQAVVGAIQTRLKRTIPPHLKPSVQYKSSQDLPTEVAQHMAVGSWACAVKVDVPDVLECDAIALGSSKKTAKQAAWALIVARLHSQDDLRHLFPAEAARLGDSVVNSKTVTKESPRDEAPKNEAQVLGATSKTKIPIDVRYTSQYIAQHMPLPVRKDYPILSEVFGLFSPLKPDDPTDASNGCKFLCQTERYSIDYELGERYEGETRLMTCVLRLAISHREKYVSFGVTGYDSHGKAGKRAKTAAWLSMFSQLHTSGFCRRLEDRLAIELYATKDLGALATADRILPTRKQYPEAPKSLFRPDGIVSTIHEVCQKIDMHLEMQYHNTPVKGDLMHGKGLTRVTLQVELPHFSAETNVSAISTKIAKRGAWVEMLSKLHTSGALRPLFPVEDQEAPLSDTDHSAVVSKAPSVRHDKHSTTTTDTISDEEDMEMIEVKKETLTKEKDAKVDIYNFAASIGATPLFEFQAMRLGRQNRKKHKGTNAVRVSIDLSELRIQASALGRDLRSAETAACIKFKQKAEQSEAAQEATKRQPGPHRGLLTSETATQFFDLYRRSGKGVSIAVEHEDIHVAGATRNQARIMVGDRPFGRPVVMATKKAAENLAYLVAAVELVKEQPDMLSEFAHAMREGKGKILRDVRPVTATLDYMTLSDIRESLVEARRIGLPDERSSLHAEDDRRSSRANRRPVPNDSEHEVISQSLLKAHEHYESDPDVEAIRQTKADLPMSQHSAQVLDLLSGGVYSIIIGATGSGKTTQVPQIILENAIRKQRGGLCNIVCTQPRRLAASSVARRVSAELGEHLGSKVGYHVRGEARLPSPGGSITYCTTGILLQQLKFDADAVMDSTSHLIIDEVHERDMFIDFLLIILKKAVKARLAAGKTVPQVVLMSATLDPELFTRYLAEDDIECPVLSVPGRTFPVEETYLDEILHNLSRHDARELEQLISLDKAVSSDYVASERSFSASVNGSTDGSRGIDWKGRHVQALSDEGSTVVREQEEALVPLPLVAATIAHITKTTSDGAILVFLPGLQEITGVQDILTSHRPFGVDFSDTEKFKICLLHSAVPAAEQREVLDPPQSGCRKIILSTNIAETSVTVPDVKYVVDTGKLREKRYDQLTRITKLQCTWASNSNVRQRAGRAGRVQEGFYYALYSKERRQKMTPSGLPEILRSDLQETCLSIKAQGFEEPVATFLSQAIEPPSDKAVNIAVENLRAIEAFTSEQELTALGRVLATLPVHPSLGKMVLLGIVFRCLDPMLVLGAMGSERPLFINPVSGRDVAKAAQKQFATEESDHLAFYKAFADLRSVRARIGEYSASYHAVKNSIHMGAFKNITQVAQQIEQILVEHGLIPDARTERDSSMRYGDARLNENSTNWALVKALLVAGSHPNLGIKKPGNKSTLFRTPAENNVRIHPSSHNYKKAWPAEEDFLYMYTTLAKSASGDALFMRDTSRVTPFMVLLFGGRLETDDWRKLVMDDWLRFDIHASRKDYAIRLILEYRKALDRMLNGAFKSLSELGNGKSMADDAVVEHFARGVARLLASAPEGQPRQAQQQIPSHWKKRQSQPLAHGP</sequence>
<dbReference type="EC" id="3.6.4.13" evidence="1"/>
<keyword evidence="4 9" id="KW-0347">Helicase</keyword>
<dbReference type="FunFam" id="1.20.120.1080:FF:000002">
    <property type="entry name" value="Putative ATP-dependent RNA helicase DHX36"/>
    <property type="match status" value="1"/>
</dbReference>
<dbReference type="Pfam" id="PF21010">
    <property type="entry name" value="HA2_C"/>
    <property type="match status" value="1"/>
</dbReference>
<dbReference type="SMART" id="SM00487">
    <property type="entry name" value="DEXDc"/>
    <property type="match status" value="1"/>
</dbReference>
<dbReference type="InterPro" id="IPR007502">
    <property type="entry name" value="Helicase-assoc_dom"/>
</dbReference>
<dbReference type="GO" id="GO:0003724">
    <property type="term" value="F:RNA helicase activity"/>
    <property type="evidence" value="ECO:0007669"/>
    <property type="project" value="UniProtKB-EC"/>
</dbReference>
<proteinExistence type="predicted"/>
<dbReference type="KEGG" id="ffu:CLAFUR5_10355"/>
<dbReference type="GO" id="GO:0003723">
    <property type="term" value="F:RNA binding"/>
    <property type="evidence" value="ECO:0007669"/>
    <property type="project" value="TreeGrafter"/>
</dbReference>
<dbReference type="InterPro" id="IPR011709">
    <property type="entry name" value="DEAD-box_helicase_OB_fold"/>
</dbReference>
<dbReference type="OrthoDB" id="5600252at2759"/>
<feature type="region of interest" description="Disordered" evidence="6">
    <location>
        <begin position="698"/>
        <end position="726"/>
    </location>
</feature>
<organism evidence="9 10">
    <name type="scientific">Passalora fulva</name>
    <name type="common">Tomato leaf mold</name>
    <name type="synonym">Cladosporium fulvum</name>
    <dbReference type="NCBI Taxonomy" id="5499"/>
    <lineage>
        <taxon>Eukaryota</taxon>
        <taxon>Fungi</taxon>
        <taxon>Dikarya</taxon>
        <taxon>Ascomycota</taxon>
        <taxon>Pezizomycotina</taxon>
        <taxon>Dothideomycetes</taxon>
        <taxon>Dothideomycetidae</taxon>
        <taxon>Mycosphaerellales</taxon>
        <taxon>Mycosphaerellaceae</taxon>
        <taxon>Fulvia</taxon>
    </lineage>
</organism>
<accession>A0A9Q8URD1</accession>
<dbReference type="GO" id="GO:0016787">
    <property type="term" value="F:hydrolase activity"/>
    <property type="evidence" value="ECO:0007669"/>
    <property type="project" value="UniProtKB-KW"/>
</dbReference>
<feature type="region of interest" description="Disordered" evidence="6">
    <location>
        <begin position="435"/>
        <end position="454"/>
    </location>
</feature>
<dbReference type="InterPro" id="IPR001650">
    <property type="entry name" value="Helicase_C-like"/>
</dbReference>
<dbReference type="GO" id="GO:1990904">
    <property type="term" value="C:ribonucleoprotein complex"/>
    <property type="evidence" value="ECO:0007669"/>
    <property type="project" value="UniProtKB-ARBA"/>
</dbReference>
<evidence type="ECO:0000313" key="10">
    <source>
        <dbReference type="Proteomes" id="UP000756132"/>
    </source>
</evidence>
<dbReference type="RefSeq" id="XP_047763994.1">
    <property type="nucleotide sequence ID" value="XM_047909503.1"/>
</dbReference>
<feature type="compositionally biased region" description="Basic and acidic residues" evidence="6">
    <location>
        <begin position="698"/>
        <end position="710"/>
    </location>
</feature>
<reference evidence="9" key="1">
    <citation type="submission" date="2021-12" db="EMBL/GenBank/DDBJ databases">
        <authorList>
            <person name="Zaccaron A."/>
            <person name="Stergiopoulos I."/>
        </authorList>
    </citation>
    <scope>NUCLEOTIDE SEQUENCE</scope>
    <source>
        <strain evidence="9">Race5_Kim</strain>
    </source>
</reference>
<dbReference type="PANTHER" id="PTHR18934:SF203">
    <property type="entry name" value="ATP-DEPENDENT RNA HELICASE A"/>
    <property type="match status" value="1"/>
</dbReference>
<dbReference type="Pfam" id="PF07717">
    <property type="entry name" value="OB_NTP_bind"/>
    <property type="match status" value="1"/>
</dbReference>
<feature type="domain" description="Helicase C-terminal" evidence="8">
    <location>
        <begin position="1037"/>
        <end position="1212"/>
    </location>
</feature>
<evidence type="ECO:0000313" key="9">
    <source>
        <dbReference type="EMBL" id="UJO19628.1"/>
    </source>
</evidence>
<feature type="domain" description="Helicase ATP-binding" evidence="7">
    <location>
        <begin position="764"/>
        <end position="939"/>
    </location>
</feature>
<dbReference type="InterPro" id="IPR048333">
    <property type="entry name" value="HA2_WH"/>
</dbReference>
<dbReference type="PROSITE" id="PS51194">
    <property type="entry name" value="HELICASE_CTER"/>
    <property type="match status" value="1"/>
</dbReference>
<keyword evidence="10" id="KW-1185">Reference proteome</keyword>
<dbReference type="Pfam" id="PF04408">
    <property type="entry name" value="WHD_HA2"/>
    <property type="match status" value="1"/>
</dbReference>
<evidence type="ECO:0000256" key="2">
    <source>
        <dbReference type="ARBA" id="ARBA00022741"/>
    </source>
</evidence>
<dbReference type="Pfam" id="PF00271">
    <property type="entry name" value="Helicase_C"/>
    <property type="match status" value="1"/>
</dbReference>
<dbReference type="InterPro" id="IPR002464">
    <property type="entry name" value="DNA/RNA_helicase_DEAH_CS"/>
</dbReference>
<dbReference type="SMART" id="SM00847">
    <property type="entry name" value="HA2"/>
    <property type="match status" value="1"/>
</dbReference>
<evidence type="ECO:0000256" key="1">
    <source>
        <dbReference type="ARBA" id="ARBA00012552"/>
    </source>
</evidence>
<evidence type="ECO:0000259" key="8">
    <source>
        <dbReference type="PROSITE" id="PS51194"/>
    </source>
</evidence>
<keyword evidence="5" id="KW-0067">ATP-binding</keyword>
<dbReference type="GO" id="GO:0005524">
    <property type="term" value="F:ATP binding"/>
    <property type="evidence" value="ECO:0007669"/>
    <property type="project" value="UniProtKB-KW"/>
</dbReference>
<evidence type="ECO:0000256" key="5">
    <source>
        <dbReference type="ARBA" id="ARBA00022840"/>
    </source>
</evidence>
<dbReference type="GeneID" id="71990233"/>
<evidence type="ECO:0000256" key="3">
    <source>
        <dbReference type="ARBA" id="ARBA00022801"/>
    </source>
</evidence>